<evidence type="ECO:0000313" key="1">
    <source>
        <dbReference type="EMBL" id="OCF28805.1"/>
    </source>
</evidence>
<protein>
    <submittedName>
        <fullName evidence="1">Uncharacterized protein</fullName>
    </submittedName>
</protein>
<reference evidence="1" key="3">
    <citation type="submission" date="2014-01" db="EMBL/GenBank/DDBJ databases">
        <title>Evolution of pathogenesis and genome organization in the Tremellales.</title>
        <authorList>
            <person name="Cuomo C."/>
            <person name="Litvintseva A."/>
            <person name="Heitman J."/>
            <person name="Chen Y."/>
            <person name="Sun S."/>
            <person name="Springer D."/>
            <person name="Dromer F."/>
            <person name="Young S."/>
            <person name="Zeng Q."/>
            <person name="Chapman S."/>
            <person name="Gujja S."/>
            <person name="Saif S."/>
            <person name="Birren B."/>
        </authorList>
    </citation>
    <scope>NUCLEOTIDE SEQUENCE</scope>
    <source>
        <strain evidence="1">CBS 10118</strain>
    </source>
</reference>
<dbReference type="Proteomes" id="UP000092730">
    <property type="component" value="Chromosome 1"/>
</dbReference>
<gene>
    <name evidence="1" type="ORF">I302_00294</name>
    <name evidence="2" type="ORF">I302_101613</name>
</gene>
<dbReference type="AlphaFoldDB" id="A0A1B9GCQ9"/>
<evidence type="ECO:0000313" key="3">
    <source>
        <dbReference type="Proteomes" id="UP000092730"/>
    </source>
</evidence>
<reference evidence="2" key="2">
    <citation type="submission" date="2013-07" db="EMBL/GenBank/DDBJ databases">
        <authorList>
            <consortium name="The Broad Institute Genome Sequencing Platform"/>
            <person name="Cuomo C."/>
            <person name="Litvintseva A."/>
            <person name="Chen Y."/>
            <person name="Heitman J."/>
            <person name="Sun S."/>
            <person name="Springer D."/>
            <person name="Dromer F."/>
            <person name="Young S.K."/>
            <person name="Zeng Q."/>
            <person name="Gargeya S."/>
            <person name="Fitzgerald M."/>
            <person name="Abouelleil A."/>
            <person name="Alvarado L."/>
            <person name="Berlin A.M."/>
            <person name="Chapman S.B."/>
            <person name="Dewar J."/>
            <person name="Goldberg J."/>
            <person name="Griggs A."/>
            <person name="Gujja S."/>
            <person name="Hansen M."/>
            <person name="Howarth C."/>
            <person name="Imamovic A."/>
            <person name="Larimer J."/>
            <person name="McCowan C."/>
            <person name="Murphy C."/>
            <person name="Pearson M."/>
            <person name="Priest M."/>
            <person name="Roberts A."/>
            <person name="Saif S."/>
            <person name="Shea T."/>
            <person name="Sykes S."/>
            <person name="Wortman J."/>
            <person name="Nusbaum C."/>
            <person name="Birren B."/>
        </authorList>
    </citation>
    <scope>NUCLEOTIDE SEQUENCE</scope>
    <source>
        <strain evidence="2">CBS 10118</strain>
    </source>
</reference>
<dbReference type="EMBL" id="KI894018">
    <property type="protein sequence ID" value="OCF28805.1"/>
    <property type="molecule type" value="Genomic_DNA"/>
</dbReference>
<dbReference type="KEGG" id="kbi:30204693"/>
<sequence length="524" mass="60501">MSKLEEFIQTETAASKAWSIQPIRRHLLSCTPSDTLYRSLRLSRAYFEDVTKVLYYCIDIDDYAITRRRVKRRGDSAEVQLIQYKNQVRQIVVDEVSNKNRYKPWLFDADEVSSGDPTEEESEGEELWIQKFPNLRKIHHRASGVGAGTLTYVFDTSKGQGRDVAEHGHGHRKKHSSEIWDMQIECTLDDMLVDADSTKEDKDEKTEDMGLDENTIMKSRWERLVVQESRRQCLVEKDKDDKDNDNDQETIIDRFLDIWITQKATFDLPVHDLRLEFRDLTCERFMDHIREIILHGNLELIPKKLTVALEESEASTILDVIDLLSPHVEELVSTLPSIPLSKRKKRYESGTIKAEMKLGTSIYDFFAHDFAFRPSGGSRLKRLDVILRADIGETTQSPPTLTSNVQTENPINLEELSLRLVIPPSEDHSEPETYSVIVDHLPSLFEIAQTMAFIGGTGCTYHLRVQHWDAGMVLSEEQEREDETVSEALTRLVRKEIVRMWISEEREAGWRRREGEEGGKDSIC</sequence>
<proteinExistence type="predicted"/>
<evidence type="ECO:0000313" key="2">
    <source>
        <dbReference type="EMBL" id="WVW79644.1"/>
    </source>
</evidence>
<organism evidence="1">
    <name type="scientific">Kwoniella bestiolae CBS 10118</name>
    <dbReference type="NCBI Taxonomy" id="1296100"/>
    <lineage>
        <taxon>Eukaryota</taxon>
        <taxon>Fungi</taxon>
        <taxon>Dikarya</taxon>
        <taxon>Basidiomycota</taxon>
        <taxon>Agaricomycotina</taxon>
        <taxon>Tremellomycetes</taxon>
        <taxon>Tremellales</taxon>
        <taxon>Cryptococcaceae</taxon>
        <taxon>Kwoniella</taxon>
    </lineage>
</organism>
<keyword evidence="3" id="KW-1185">Reference proteome</keyword>
<reference evidence="1" key="1">
    <citation type="submission" date="2013-07" db="EMBL/GenBank/DDBJ databases">
        <title>The Genome Sequence of Cryptococcus bestiolae CBS10118.</title>
        <authorList>
            <consortium name="The Broad Institute Genome Sequencing Platform"/>
            <person name="Cuomo C."/>
            <person name="Litvintseva A."/>
            <person name="Chen Y."/>
            <person name="Heitman J."/>
            <person name="Sun S."/>
            <person name="Springer D."/>
            <person name="Dromer F."/>
            <person name="Young S.K."/>
            <person name="Zeng Q."/>
            <person name="Gargeya S."/>
            <person name="Fitzgerald M."/>
            <person name="Abouelleil A."/>
            <person name="Alvarado L."/>
            <person name="Berlin A.M."/>
            <person name="Chapman S.B."/>
            <person name="Dewar J."/>
            <person name="Goldberg J."/>
            <person name="Griggs A."/>
            <person name="Gujja S."/>
            <person name="Hansen M."/>
            <person name="Howarth C."/>
            <person name="Imamovic A."/>
            <person name="Larimer J."/>
            <person name="McCowan C."/>
            <person name="Murphy C."/>
            <person name="Pearson M."/>
            <person name="Priest M."/>
            <person name="Roberts A."/>
            <person name="Saif S."/>
            <person name="Shea T."/>
            <person name="Sykes S."/>
            <person name="Wortman J."/>
            <person name="Nusbaum C."/>
            <person name="Birren B."/>
        </authorList>
    </citation>
    <scope>NUCLEOTIDE SEQUENCE [LARGE SCALE GENOMIC DNA]</scope>
    <source>
        <strain evidence="1">CBS 10118</strain>
    </source>
</reference>
<dbReference type="VEuPathDB" id="FungiDB:I302_00294"/>
<dbReference type="EMBL" id="CP144541">
    <property type="protein sequence ID" value="WVW79644.1"/>
    <property type="molecule type" value="Genomic_DNA"/>
</dbReference>
<dbReference type="GeneID" id="30204693"/>
<reference evidence="2" key="4">
    <citation type="submission" date="2024-02" db="EMBL/GenBank/DDBJ databases">
        <title>Comparative genomics of Cryptococcus and Kwoniella reveals pathogenesis evolution and contrasting modes of karyotype evolution via chromosome fusion or intercentromeric recombination.</title>
        <authorList>
            <person name="Coelho M.A."/>
            <person name="David-Palma M."/>
            <person name="Shea T."/>
            <person name="Bowers K."/>
            <person name="McGinley-Smith S."/>
            <person name="Mohammad A.W."/>
            <person name="Gnirke A."/>
            <person name="Yurkov A.M."/>
            <person name="Nowrousian M."/>
            <person name="Sun S."/>
            <person name="Cuomo C.A."/>
            <person name="Heitman J."/>
        </authorList>
    </citation>
    <scope>NUCLEOTIDE SEQUENCE</scope>
    <source>
        <strain evidence="2">CBS 10118</strain>
    </source>
</reference>
<name>A0A1B9GCQ9_9TREE</name>
<dbReference type="RefSeq" id="XP_019049875.1">
    <property type="nucleotide sequence ID" value="XM_019186997.1"/>
</dbReference>
<accession>A0A1B9GCQ9</accession>